<proteinExistence type="predicted"/>
<feature type="transmembrane region" description="Helical" evidence="1">
    <location>
        <begin position="28"/>
        <end position="48"/>
    </location>
</feature>
<organism evidence="2 3">
    <name type="scientific">Neisseria subflava NJ9703</name>
    <dbReference type="NCBI Taxonomy" id="546268"/>
    <lineage>
        <taxon>Bacteria</taxon>
        <taxon>Pseudomonadati</taxon>
        <taxon>Pseudomonadota</taxon>
        <taxon>Betaproteobacteria</taxon>
        <taxon>Neisseriales</taxon>
        <taxon>Neisseriaceae</taxon>
        <taxon>Neisseria</taxon>
    </lineage>
</organism>
<evidence type="ECO:0000256" key="1">
    <source>
        <dbReference type="SAM" id="Phobius"/>
    </source>
</evidence>
<keyword evidence="1" id="KW-1133">Transmembrane helix</keyword>
<dbReference type="EMBL" id="ACEO02000001">
    <property type="protein sequence ID" value="EFC53437.1"/>
    <property type="molecule type" value="Genomic_DNA"/>
</dbReference>
<reference evidence="2 3" key="1">
    <citation type="submission" date="2010-01" db="EMBL/GenBank/DDBJ databases">
        <authorList>
            <person name="Weinstock G."/>
            <person name="Sodergren E."/>
            <person name="Clifton S."/>
            <person name="Fulton L."/>
            <person name="Fulton B."/>
            <person name="Courtney L."/>
            <person name="Fronick C."/>
            <person name="Harrison M."/>
            <person name="Strong C."/>
            <person name="Farmer C."/>
            <person name="Delahaunty K."/>
            <person name="Markovic C."/>
            <person name="Hall O."/>
            <person name="Minx P."/>
            <person name="Tomlinson C."/>
            <person name="Mitreva M."/>
            <person name="Nelson J."/>
            <person name="Hou S."/>
            <person name="Wollam A."/>
            <person name="Pepin K.H."/>
            <person name="Johnson M."/>
            <person name="Bhonagiri V."/>
            <person name="Nash W.E."/>
            <person name="Warren W."/>
            <person name="Chinwalla A."/>
            <person name="Mardis E.R."/>
            <person name="Wilson R.K."/>
        </authorList>
    </citation>
    <scope>NUCLEOTIDE SEQUENCE [LARGE SCALE GENOMIC DNA]</scope>
    <source>
        <strain evidence="2 3">NJ9703</strain>
    </source>
</reference>
<comment type="caution">
    <text evidence="2">The sequence shown here is derived from an EMBL/GenBank/DDBJ whole genome shotgun (WGS) entry which is preliminary data.</text>
</comment>
<accession>A0A9W5N0I7</accession>
<evidence type="ECO:0000313" key="2">
    <source>
        <dbReference type="EMBL" id="EFC53437.1"/>
    </source>
</evidence>
<keyword evidence="1" id="KW-0812">Transmembrane</keyword>
<sequence>MFGFAQFGFGTGYRGIRVNQFGRGIGRAANFAVVAVLVLSVAFGAFAFDEAVGQEHLFFGVEKLLDDAALNLAVGFQRAVNLFGKLFVFRGMGAVIIVVADAETGKVGEVLFAHFGNHVFGRDALFLRGQHHGRAVGVIGAAVVAFVAAQFLEAHPNVGLNVFDHVAEVDAAVGIRQRGSNKDFACHGLCF</sequence>
<gene>
    <name evidence="2" type="ORF">NEISUBOT_03440</name>
</gene>
<protein>
    <submittedName>
        <fullName evidence="2">Uncharacterized protein</fullName>
    </submittedName>
</protein>
<dbReference type="Proteomes" id="UP000004621">
    <property type="component" value="Unassembled WGS sequence"/>
</dbReference>
<evidence type="ECO:0000313" key="3">
    <source>
        <dbReference type="Proteomes" id="UP000004621"/>
    </source>
</evidence>
<name>A0A9W5N0I7_NEISU</name>
<keyword evidence="1" id="KW-0472">Membrane</keyword>
<dbReference type="AlphaFoldDB" id="A0A9W5N0I7"/>